<dbReference type="Proteomes" id="UP000830115">
    <property type="component" value="Chromosome"/>
</dbReference>
<dbReference type="InterPro" id="IPR029058">
    <property type="entry name" value="AB_hydrolase_fold"/>
</dbReference>
<comment type="similarity">
    <text evidence="1">Belongs to the peptidase S33 family.</text>
</comment>
<feature type="domain" description="AB hydrolase-1" evidence="3">
    <location>
        <begin position="44"/>
        <end position="190"/>
    </location>
</feature>
<reference evidence="4" key="1">
    <citation type="submission" date="2021-10" db="EMBL/GenBank/DDBJ databases">
        <title>Streptomyces nigrumlapis sp.nov.,an antimicrobial producing actinobacterium isolated from Black Gobi rocks.</title>
        <authorList>
            <person name="Wen Y."/>
            <person name="Zhang W."/>
            <person name="Liu X.G."/>
        </authorList>
    </citation>
    <scope>NUCLEOTIDE SEQUENCE</scope>
    <source>
        <strain evidence="4">ST13-2-2</strain>
    </source>
</reference>
<dbReference type="EMBL" id="CP086322">
    <property type="protein sequence ID" value="UQA92096.1"/>
    <property type="molecule type" value="Genomic_DNA"/>
</dbReference>
<keyword evidence="5" id="KW-1185">Reference proteome</keyword>
<dbReference type="SUPFAM" id="SSF53474">
    <property type="entry name" value="alpha/beta-Hydrolases"/>
    <property type="match status" value="1"/>
</dbReference>
<gene>
    <name evidence="4" type="ORF">K9S39_09770</name>
</gene>
<dbReference type="PANTHER" id="PTHR43248:SF2">
    <property type="entry name" value="PROLYL AMINOPEPTIDASE"/>
    <property type="match status" value="1"/>
</dbReference>
<dbReference type="InterPro" id="IPR000073">
    <property type="entry name" value="AB_hydrolase_1"/>
</dbReference>
<evidence type="ECO:0000313" key="5">
    <source>
        <dbReference type="Proteomes" id="UP000830115"/>
    </source>
</evidence>
<dbReference type="InterPro" id="IPR002471">
    <property type="entry name" value="Pept_S9_AS"/>
</dbReference>
<organism evidence="4 5">
    <name type="scientific">Streptomyces halobius</name>
    <dbReference type="NCBI Taxonomy" id="2879846"/>
    <lineage>
        <taxon>Bacteria</taxon>
        <taxon>Bacillati</taxon>
        <taxon>Actinomycetota</taxon>
        <taxon>Actinomycetes</taxon>
        <taxon>Kitasatosporales</taxon>
        <taxon>Streptomycetaceae</taxon>
        <taxon>Streptomyces</taxon>
    </lineage>
</organism>
<evidence type="ECO:0000259" key="3">
    <source>
        <dbReference type="Pfam" id="PF00561"/>
    </source>
</evidence>
<evidence type="ECO:0000256" key="2">
    <source>
        <dbReference type="ARBA" id="ARBA00022801"/>
    </source>
</evidence>
<dbReference type="GO" id="GO:0016787">
    <property type="term" value="F:hydrolase activity"/>
    <property type="evidence" value="ECO:0007669"/>
    <property type="project" value="UniProtKB-KW"/>
</dbReference>
<proteinExistence type="inferred from homology"/>
<evidence type="ECO:0000313" key="4">
    <source>
        <dbReference type="EMBL" id="UQA92096.1"/>
    </source>
</evidence>
<dbReference type="Gene3D" id="3.40.50.1820">
    <property type="entry name" value="alpha/beta hydrolase"/>
    <property type="match status" value="1"/>
</dbReference>
<dbReference type="RefSeq" id="WP_248862937.1">
    <property type="nucleotide sequence ID" value="NZ_CP086322.1"/>
</dbReference>
<dbReference type="InterPro" id="IPR051601">
    <property type="entry name" value="Serine_prot/Carboxylest_S33"/>
</dbReference>
<evidence type="ECO:0000256" key="1">
    <source>
        <dbReference type="ARBA" id="ARBA00010088"/>
    </source>
</evidence>
<dbReference type="PRINTS" id="PR00793">
    <property type="entry name" value="PROAMNOPTASE"/>
</dbReference>
<dbReference type="PANTHER" id="PTHR43248">
    <property type="entry name" value="2-SUCCINYL-6-HYDROXY-2,4-CYCLOHEXADIENE-1-CARBOXYLATE SYNTHASE"/>
    <property type="match status" value="1"/>
</dbReference>
<name>A0ABY4M763_9ACTN</name>
<dbReference type="Pfam" id="PF00561">
    <property type="entry name" value="Abhydrolase_1"/>
    <property type="match status" value="1"/>
</dbReference>
<dbReference type="InterPro" id="IPR002410">
    <property type="entry name" value="Peptidase_S33"/>
</dbReference>
<keyword evidence="2 4" id="KW-0378">Hydrolase</keyword>
<accession>A0ABY4M763</accession>
<protein>
    <submittedName>
        <fullName evidence="4">Alpha/beta hydrolase</fullName>
    </submittedName>
</protein>
<sequence>MNPAYATTDHVFSVPLDHAAPSGPRIQVFAREVADPARAAEKLPWLLFLQGGPGGKSPRPSAGSPAWLEHALTTHRVLLLDQRGTGRSTPVTTRAASRFATAAQLATYLAHFRADSIVADAELIRRELCGDEPWETLGQSYGGFITLTYLSQAPEGLRACYVAGGLPGLTATADDVYARTYPRVADRVLEYYDRYPGDARPLRRIADLLATSDVRLPDGDRLTPRRLRTLGLAFGMGDGFERVHWLLDEALDAHGELTTTFLHQVMGLTGFTDNPLFAVMQETLYGQGDKPTGWAAARAQVGFPEFSEDADPLTLTGEMIYPWMFQEIAGLRPFAEAADLLAERTDWPPLYDRHRLAANEVPLAAVVYHDDMYVDAGLSLRTARDVGAVRTWITNEWEHDGITASGGQVLSRLMDLAAGRA</sequence>
<dbReference type="PROSITE" id="PS00708">
    <property type="entry name" value="PRO_ENDOPEP_SER"/>
    <property type="match status" value="1"/>
</dbReference>